<gene>
    <name evidence="1" type="ORF">CH378_18140</name>
</gene>
<keyword evidence="2" id="KW-1185">Reference proteome</keyword>
<sequence length="300" mass="35145">MYFRPRIFIIYASNLIGEKEGVAESIGFLGADIVFNENDTFSFAYQQGIKKADFILFITERSNIISSNAKAPSLPREWASAMKIDVPKCIYIKDTNFIKLENSIKELISRDDFTNEISIFSYETTIELVEKIKSQTSMIFQSIAFNQFNAKYLPRENIQKLIFDYDDALALELIPGMDELQKYESEGDIDFVRTDILSHYLSNFDALPITNYEIQYFVDEDWNTRLKYFLENFKSFKKIQNESFEAYGEPKTLKLKSIGKVIKYRTLKSDRDNKAIRKARQYLKDSFKWYGYLKSNIRSS</sequence>
<evidence type="ECO:0000313" key="1">
    <source>
        <dbReference type="EMBL" id="PJZ28397.1"/>
    </source>
</evidence>
<dbReference type="EMBL" id="NPDP01000040">
    <property type="protein sequence ID" value="PJZ28397.1"/>
    <property type="molecule type" value="Genomic_DNA"/>
</dbReference>
<reference evidence="1 2" key="1">
    <citation type="submission" date="2017-07" db="EMBL/GenBank/DDBJ databases">
        <title>Leptospira spp. isolated from tropical soils.</title>
        <authorList>
            <person name="Thibeaux R."/>
            <person name="Iraola G."/>
            <person name="Ferres I."/>
            <person name="Bierque E."/>
            <person name="Girault D."/>
            <person name="Soupe-Gilbert M.-E."/>
            <person name="Picardeau M."/>
            <person name="Goarant C."/>
        </authorList>
    </citation>
    <scope>NUCLEOTIDE SEQUENCE [LARGE SCALE GENOMIC DNA]</scope>
    <source>
        <strain evidence="1 2">JW2-C-B1</strain>
    </source>
</reference>
<dbReference type="Proteomes" id="UP000231919">
    <property type="component" value="Unassembled WGS sequence"/>
</dbReference>
<proteinExistence type="predicted"/>
<protein>
    <submittedName>
        <fullName evidence="1">Uncharacterized protein</fullName>
    </submittedName>
</protein>
<comment type="caution">
    <text evidence="1">The sequence shown here is derived from an EMBL/GenBank/DDBJ whole genome shotgun (WGS) entry which is preliminary data.</text>
</comment>
<evidence type="ECO:0000313" key="2">
    <source>
        <dbReference type="Proteomes" id="UP000231919"/>
    </source>
</evidence>
<organism evidence="1 2">
    <name type="scientific">Leptospira kmetyi</name>
    <dbReference type="NCBI Taxonomy" id="408139"/>
    <lineage>
        <taxon>Bacteria</taxon>
        <taxon>Pseudomonadati</taxon>
        <taxon>Spirochaetota</taxon>
        <taxon>Spirochaetia</taxon>
        <taxon>Leptospirales</taxon>
        <taxon>Leptospiraceae</taxon>
        <taxon>Leptospira</taxon>
    </lineage>
</organism>
<accession>A0ABX4N4U0</accession>
<name>A0ABX4N4U0_9LEPT</name>